<evidence type="ECO:0000313" key="3">
    <source>
        <dbReference type="Proteomes" id="UP001501536"/>
    </source>
</evidence>
<name>A0ABP7DMP0_9MICC</name>
<dbReference type="PROSITE" id="PS51257">
    <property type="entry name" value="PROKAR_LIPOPROTEIN"/>
    <property type="match status" value="1"/>
</dbReference>
<dbReference type="Proteomes" id="UP001501536">
    <property type="component" value="Unassembled WGS sequence"/>
</dbReference>
<feature type="chain" id="PRO_5047084192" evidence="1">
    <location>
        <begin position="27"/>
        <end position="91"/>
    </location>
</feature>
<keyword evidence="3" id="KW-1185">Reference proteome</keyword>
<dbReference type="EMBL" id="BAABCJ010000005">
    <property type="protein sequence ID" value="GAA3706556.1"/>
    <property type="molecule type" value="Genomic_DNA"/>
</dbReference>
<evidence type="ECO:0000313" key="2">
    <source>
        <dbReference type="EMBL" id="GAA3706556.1"/>
    </source>
</evidence>
<dbReference type="RefSeq" id="WP_344883910.1">
    <property type="nucleotide sequence ID" value="NZ_BAABCJ010000005.1"/>
</dbReference>
<accession>A0ABP7DMP0</accession>
<protein>
    <submittedName>
        <fullName evidence="2">Uncharacterized protein</fullName>
    </submittedName>
</protein>
<proteinExistence type="predicted"/>
<evidence type="ECO:0000256" key="1">
    <source>
        <dbReference type="SAM" id="SignalP"/>
    </source>
</evidence>
<sequence>MTRARRASAMVLATATLFLVSCSATSAPGPTPGPEPATVLVATGATAFVAGTYTPLEGSPDILRQGVLRPDGDGCLTLVEADATIHPVLFP</sequence>
<organism evidence="2 3">
    <name type="scientific">Zhihengliuella alba</name>
    <dbReference type="NCBI Taxonomy" id="547018"/>
    <lineage>
        <taxon>Bacteria</taxon>
        <taxon>Bacillati</taxon>
        <taxon>Actinomycetota</taxon>
        <taxon>Actinomycetes</taxon>
        <taxon>Micrococcales</taxon>
        <taxon>Micrococcaceae</taxon>
        <taxon>Zhihengliuella</taxon>
    </lineage>
</organism>
<gene>
    <name evidence="2" type="ORF">GCM10022377_20370</name>
</gene>
<reference evidence="3" key="1">
    <citation type="journal article" date="2019" name="Int. J. Syst. Evol. Microbiol.">
        <title>The Global Catalogue of Microorganisms (GCM) 10K type strain sequencing project: providing services to taxonomists for standard genome sequencing and annotation.</title>
        <authorList>
            <consortium name="The Broad Institute Genomics Platform"/>
            <consortium name="The Broad Institute Genome Sequencing Center for Infectious Disease"/>
            <person name="Wu L."/>
            <person name="Ma J."/>
        </authorList>
    </citation>
    <scope>NUCLEOTIDE SEQUENCE [LARGE SCALE GENOMIC DNA]</scope>
    <source>
        <strain evidence="3">JCM 16961</strain>
    </source>
</reference>
<keyword evidence="1" id="KW-0732">Signal</keyword>
<comment type="caution">
    <text evidence="2">The sequence shown here is derived from an EMBL/GenBank/DDBJ whole genome shotgun (WGS) entry which is preliminary data.</text>
</comment>
<feature type="signal peptide" evidence="1">
    <location>
        <begin position="1"/>
        <end position="26"/>
    </location>
</feature>